<dbReference type="Pfam" id="PF04542">
    <property type="entry name" value="Sigma70_r2"/>
    <property type="match status" value="1"/>
</dbReference>
<name>A0A4P8II65_9FIRM</name>
<dbReference type="GO" id="GO:0003700">
    <property type="term" value="F:DNA-binding transcription factor activity"/>
    <property type="evidence" value="ECO:0007669"/>
    <property type="project" value="InterPro"/>
</dbReference>
<dbReference type="InterPro" id="IPR013325">
    <property type="entry name" value="RNA_pol_sigma_r2"/>
</dbReference>
<dbReference type="InterPro" id="IPR007627">
    <property type="entry name" value="RNA_pol_sigma70_r2"/>
</dbReference>
<evidence type="ECO:0000313" key="3">
    <source>
        <dbReference type="Proteomes" id="UP000298653"/>
    </source>
</evidence>
<reference evidence="2 3" key="1">
    <citation type="submission" date="2019-05" db="EMBL/GenBank/DDBJ databases">
        <title>Complete genome sequencing of Anaerostipes rhamnosivorans.</title>
        <authorList>
            <person name="Bui T.P.N."/>
            <person name="de Vos W.M."/>
        </authorList>
    </citation>
    <scope>NUCLEOTIDE SEQUENCE [LARGE SCALE GENOMIC DNA]</scope>
    <source>
        <strain evidence="2 3">1y2</strain>
    </source>
</reference>
<dbReference type="PANTHER" id="PTHR30603:SF47">
    <property type="entry name" value="RNA POLYMERASE SIGMA FACTOR SIGD, CHLOROPLASTIC"/>
    <property type="match status" value="1"/>
</dbReference>
<accession>A0A4P8II65</accession>
<feature type="domain" description="RNA polymerase sigma-70" evidence="1">
    <location>
        <begin position="136"/>
        <end position="149"/>
    </location>
</feature>
<evidence type="ECO:0000313" key="2">
    <source>
        <dbReference type="EMBL" id="QCP34849.1"/>
    </source>
</evidence>
<dbReference type="AlphaFoldDB" id="A0A4P8II65"/>
<dbReference type="InterPro" id="IPR036388">
    <property type="entry name" value="WH-like_DNA-bd_sf"/>
</dbReference>
<dbReference type="PANTHER" id="PTHR30603">
    <property type="entry name" value="RNA POLYMERASE SIGMA FACTOR RPO"/>
    <property type="match status" value="1"/>
</dbReference>
<dbReference type="InterPro" id="IPR000943">
    <property type="entry name" value="RNA_pol_sigma70"/>
</dbReference>
<keyword evidence="3" id="KW-1185">Reference proteome</keyword>
<dbReference type="KEGG" id="arf:AR1Y2_1395"/>
<dbReference type="GO" id="GO:0006352">
    <property type="term" value="P:DNA-templated transcription initiation"/>
    <property type="evidence" value="ECO:0007669"/>
    <property type="project" value="InterPro"/>
</dbReference>
<dbReference type="InterPro" id="IPR007624">
    <property type="entry name" value="RNA_pol_sigma70_r3"/>
</dbReference>
<protein>
    <submittedName>
        <fullName evidence="2">RNA polymerase sigma factor RpoD</fullName>
    </submittedName>
</protein>
<dbReference type="Gene3D" id="1.20.120.1810">
    <property type="match status" value="1"/>
</dbReference>
<dbReference type="PROSITE" id="PS00715">
    <property type="entry name" value="SIGMA70_1"/>
    <property type="match status" value="1"/>
</dbReference>
<gene>
    <name evidence="2" type="ORF">AR1Y2_1395</name>
</gene>
<dbReference type="RefSeq" id="WP_137328335.1">
    <property type="nucleotide sequence ID" value="NZ_CP040058.1"/>
</dbReference>
<sequence length="248" mass="27383">MEKELFLKGMQELLEVAKAGGGKIRKEDILSYFGGLDITDEIETMLCDYFVEAGVQVEGYDRSPKKEQQEETEPGVIRFYEEELAERGGSDPEEVRGLIVRLGNGEDVKNELVESLLSEVALTAKKYTGRGVHLGDLVQEGNMGLIEAVYSLNEKDPQTAEEFLMASAEEAIKAAVAEQTHADSMGEQMAGKANRLDEAARFLAKDLGREATAKELAHELSMTEEEVKEIMKMSLDAISVVETDITQK</sequence>
<proteinExistence type="predicted"/>
<dbReference type="InterPro" id="IPR013324">
    <property type="entry name" value="RNA_pol_sigma_r3/r4-like"/>
</dbReference>
<dbReference type="InterPro" id="IPR050239">
    <property type="entry name" value="Sigma-70_RNA_pol_init_factors"/>
</dbReference>
<dbReference type="SUPFAM" id="SSF88659">
    <property type="entry name" value="Sigma3 and sigma4 domains of RNA polymerase sigma factors"/>
    <property type="match status" value="1"/>
</dbReference>
<dbReference type="OrthoDB" id="2064505at2"/>
<dbReference type="Gene3D" id="1.10.10.10">
    <property type="entry name" value="Winged helix-like DNA-binding domain superfamily/Winged helix DNA-binding domain"/>
    <property type="match status" value="1"/>
</dbReference>
<evidence type="ECO:0000259" key="1">
    <source>
        <dbReference type="PROSITE" id="PS00715"/>
    </source>
</evidence>
<organism evidence="2 3">
    <name type="scientific">Anaerostipes rhamnosivorans</name>
    <dbReference type="NCBI Taxonomy" id="1229621"/>
    <lineage>
        <taxon>Bacteria</taxon>
        <taxon>Bacillati</taxon>
        <taxon>Bacillota</taxon>
        <taxon>Clostridia</taxon>
        <taxon>Lachnospirales</taxon>
        <taxon>Lachnospiraceae</taxon>
        <taxon>Anaerostipes</taxon>
    </lineage>
</organism>
<dbReference type="SUPFAM" id="SSF88946">
    <property type="entry name" value="Sigma2 domain of RNA polymerase sigma factors"/>
    <property type="match status" value="1"/>
</dbReference>
<dbReference type="Proteomes" id="UP000298653">
    <property type="component" value="Chromosome"/>
</dbReference>
<dbReference type="Pfam" id="PF04539">
    <property type="entry name" value="Sigma70_r3"/>
    <property type="match status" value="1"/>
</dbReference>
<dbReference type="EMBL" id="CP040058">
    <property type="protein sequence ID" value="QCP34849.1"/>
    <property type="molecule type" value="Genomic_DNA"/>
</dbReference>